<reference evidence="1" key="1">
    <citation type="submission" date="2020-10" db="EMBL/GenBank/DDBJ databases">
        <authorList>
            <person name="Gilroy R."/>
        </authorList>
    </citation>
    <scope>NUCLEOTIDE SEQUENCE</scope>
    <source>
        <strain evidence="1">CHK188-20938</strain>
    </source>
</reference>
<organism evidence="1 2">
    <name type="scientific">Candidatus Scatomonas pullistercoris</name>
    <dbReference type="NCBI Taxonomy" id="2840920"/>
    <lineage>
        <taxon>Bacteria</taxon>
        <taxon>Bacillati</taxon>
        <taxon>Bacillota</taxon>
        <taxon>Clostridia</taxon>
        <taxon>Lachnospirales</taxon>
        <taxon>Lachnospiraceae</taxon>
        <taxon>Lachnospiraceae incertae sedis</taxon>
        <taxon>Candidatus Scatomonas</taxon>
    </lineage>
</organism>
<evidence type="ECO:0000313" key="1">
    <source>
        <dbReference type="EMBL" id="HIV26172.1"/>
    </source>
</evidence>
<sequence>MGKKRNVSAYDAEVYEALSDPEVFSDLFNGAVFSGRLVVRPEDLKPLEEKEVLHSRVDSRYPEILYMIRDVSKENISVPTLLRVILNVEGQREVHYGMPLRVMQYDAARYGKEYRRLQQIHKKAGDLKRPAEFLSGIRKEDRLPPVLTLVFYYGEEQDWEGPLSLHEMLAFPEEFQRQRRWFPDYRMNLVSSRTVNKNDFRTGLREVFELLAVMGDKTAMLALLGREEERYRKLDRERAGLIGTFLNIPLLSERGEEEIDMCTAIQEMILEGKAEGRAEGMTELVLDFLSGKGELQESLREQICRERDPEVLREWVHLAVQAGSVQEFEQKIQK</sequence>
<accession>A0A9D1TBX5</accession>
<proteinExistence type="predicted"/>
<name>A0A9D1TBX5_9FIRM</name>
<reference evidence="1" key="2">
    <citation type="journal article" date="2021" name="PeerJ">
        <title>Extensive microbial diversity within the chicken gut microbiome revealed by metagenomics and culture.</title>
        <authorList>
            <person name="Gilroy R."/>
            <person name="Ravi A."/>
            <person name="Getino M."/>
            <person name="Pursley I."/>
            <person name="Horton D.L."/>
            <person name="Alikhan N.F."/>
            <person name="Baker D."/>
            <person name="Gharbi K."/>
            <person name="Hall N."/>
            <person name="Watson M."/>
            <person name="Adriaenssens E.M."/>
            <person name="Foster-Nyarko E."/>
            <person name="Jarju S."/>
            <person name="Secka A."/>
            <person name="Antonio M."/>
            <person name="Oren A."/>
            <person name="Chaudhuri R.R."/>
            <person name="La Ragione R."/>
            <person name="Hildebrand F."/>
            <person name="Pallen M.J."/>
        </authorList>
    </citation>
    <scope>NUCLEOTIDE SEQUENCE</scope>
    <source>
        <strain evidence="1">CHK188-20938</strain>
    </source>
</reference>
<dbReference type="EMBL" id="DVOO01000030">
    <property type="protein sequence ID" value="HIV26172.1"/>
    <property type="molecule type" value="Genomic_DNA"/>
</dbReference>
<dbReference type="Proteomes" id="UP000824169">
    <property type="component" value="Unassembled WGS sequence"/>
</dbReference>
<comment type="caution">
    <text evidence="1">The sequence shown here is derived from an EMBL/GenBank/DDBJ whole genome shotgun (WGS) entry which is preliminary data.</text>
</comment>
<dbReference type="AlphaFoldDB" id="A0A9D1TBX5"/>
<evidence type="ECO:0000313" key="2">
    <source>
        <dbReference type="Proteomes" id="UP000824169"/>
    </source>
</evidence>
<gene>
    <name evidence="1" type="ORF">IAB71_10420</name>
</gene>
<protein>
    <submittedName>
        <fullName evidence="1">Rpn family recombination-promoting nuclease/putative transposase</fullName>
    </submittedName>
</protein>